<dbReference type="PRINTS" id="PR00039">
    <property type="entry name" value="HTHLYSR"/>
</dbReference>
<dbReference type="OrthoDB" id="79118at2"/>
<evidence type="ECO:0000313" key="7">
    <source>
        <dbReference type="EMBL" id="RZQ61215.1"/>
    </source>
</evidence>
<dbReference type="InterPro" id="IPR036390">
    <property type="entry name" value="WH_DNA-bd_sf"/>
</dbReference>
<organism evidence="7 8">
    <name type="scientific">Amycolatopsis suaedae</name>
    <dbReference type="NCBI Taxonomy" id="2510978"/>
    <lineage>
        <taxon>Bacteria</taxon>
        <taxon>Bacillati</taxon>
        <taxon>Actinomycetota</taxon>
        <taxon>Actinomycetes</taxon>
        <taxon>Pseudonocardiales</taxon>
        <taxon>Pseudonocardiaceae</taxon>
        <taxon>Amycolatopsis</taxon>
    </lineage>
</organism>
<evidence type="ECO:0000256" key="5">
    <source>
        <dbReference type="SAM" id="MobiDB-lite"/>
    </source>
</evidence>
<dbReference type="RefSeq" id="WP_130478029.1">
    <property type="nucleotide sequence ID" value="NZ_SFCC01000013.1"/>
</dbReference>
<evidence type="ECO:0000256" key="3">
    <source>
        <dbReference type="ARBA" id="ARBA00023125"/>
    </source>
</evidence>
<sequence length="292" mass="31644">MEWREIEIFLTLADELHFGRTAERLRVSQARVSQSIRKVERRIGAPLFDRTSRRVALTPIGARLRDDLLPGYRAILAGIDRAVAAGRGVTGVLRAGFEAPGVADLVALDRFRARHPGCVLEIREVDFADPFAMLRDGEVDVLVTLLPVDEPGLTAGPAVYTEPMVLAVPARHRLAGRASVTLDDLAHDPVLRAAHPPRPYWEPDDPWHTPGGEPVRRGEPVATFQELLASVAAGKGICPLAAHAAAYFARPTIAYVPFTGAPSVHWGLVWRTAGETALVRAFAAALGEDTPC</sequence>
<proteinExistence type="inferred from homology"/>
<accession>A0A4V2ELD8</accession>
<evidence type="ECO:0000313" key="8">
    <source>
        <dbReference type="Proteomes" id="UP000292003"/>
    </source>
</evidence>
<dbReference type="GO" id="GO:0003700">
    <property type="term" value="F:DNA-binding transcription factor activity"/>
    <property type="evidence" value="ECO:0007669"/>
    <property type="project" value="InterPro"/>
</dbReference>
<name>A0A4V2ELD8_9PSEU</name>
<dbReference type="EMBL" id="SFCC01000013">
    <property type="protein sequence ID" value="RZQ61215.1"/>
    <property type="molecule type" value="Genomic_DNA"/>
</dbReference>
<protein>
    <submittedName>
        <fullName evidence="7">LysR family transcriptional regulator</fullName>
    </submittedName>
</protein>
<reference evidence="7 8" key="1">
    <citation type="submission" date="2019-02" db="EMBL/GenBank/DDBJ databases">
        <title>Draft genome sequence of Amycolatopsis sp. 8-3EHSu isolated from roots of Suaeda maritima.</title>
        <authorList>
            <person name="Duangmal K."/>
            <person name="Chantavorakit T."/>
        </authorList>
    </citation>
    <scope>NUCLEOTIDE SEQUENCE [LARGE SCALE GENOMIC DNA]</scope>
    <source>
        <strain evidence="7 8">8-3EHSu</strain>
    </source>
</reference>
<feature type="domain" description="HTH lysR-type" evidence="6">
    <location>
        <begin position="1"/>
        <end position="58"/>
    </location>
</feature>
<dbReference type="GO" id="GO:0003677">
    <property type="term" value="F:DNA binding"/>
    <property type="evidence" value="ECO:0007669"/>
    <property type="project" value="UniProtKB-KW"/>
</dbReference>
<keyword evidence="8" id="KW-1185">Reference proteome</keyword>
<dbReference type="PANTHER" id="PTHR30346">
    <property type="entry name" value="TRANSCRIPTIONAL DUAL REGULATOR HCAR-RELATED"/>
    <property type="match status" value="1"/>
</dbReference>
<keyword evidence="2" id="KW-0805">Transcription regulation</keyword>
<dbReference type="InterPro" id="IPR036388">
    <property type="entry name" value="WH-like_DNA-bd_sf"/>
</dbReference>
<dbReference type="AlphaFoldDB" id="A0A4V2ELD8"/>
<dbReference type="Gene3D" id="1.10.10.10">
    <property type="entry name" value="Winged helix-like DNA-binding domain superfamily/Winged helix DNA-binding domain"/>
    <property type="match status" value="1"/>
</dbReference>
<dbReference type="Proteomes" id="UP000292003">
    <property type="component" value="Unassembled WGS sequence"/>
</dbReference>
<dbReference type="PROSITE" id="PS50931">
    <property type="entry name" value="HTH_LYSR"/>
    <property type="match status" value="1"/>
</dbReference>
<evidence type="ECO:0000259" key="6">
    <source>
        <dbReference type="PROSITE" id="PS50931"/>
    </source>
</evidence>
<keyword evidence="4" id="KW-0804">Transcription</keyword>
<dbReference type="FunFam" id="1.10.10.10:FF:000001">
    <property type="entry name" value="LysR family transcriptional regulator"/>
    <property type="match status" value="1"/>
</dbReference>
<feature type="region of interest" description="Disordered" evidence="5">
    <location>
        <begin position="197"/>
        <end position="216"/>
    </location>
</feature>
<dbReference type="GO" id="GO:0032993">
    <property type="term" value="C:protein-DNA complex"/>
    <property type="evidence" value="ECO:0007669"/>
    <property type="project" value="TreeGrafter"/>
</dbReference>
<dbReference type="Gene3D" id="3.40.190.10">
    <property type="entry name" value="Periplasmic binding protein-like II"/>
    <property type="match status" value="2"/>
</dbReference>
<gene>
    <name evidence="7" type="ORF">EWH70_25425</name>
</gene>
<dbReference type="SUPFAM" id="SSF46785">
    <property type="entry name" value="Winged helix' DNA-binding domain"/>
    <property type="match status" value="1"/>
</dbReference>
<dbReference type="SUPFAM" id="SSF53850">
    <property type="entry name" value="Periplasmic binding protein-like II"/>
    <property type="match status" value="1"/>
</dbReference>
<dbReference type="PANTHER" id="PTHR30346:SF0">
    <property type="entry name" value="HCA OPERON TRANSCRIPTIONAL ACTIVATOR HCAR"/>
    <property type="match status" value="1"/>
</dbReference>
<comment type="similarity">
    <text evidence="1">Belongs to the LysR transcriptional regulatory family.</text>
</comment>
<dbReference type="Pfam" id="PF03466">
    <property type="entry name" value="LysR_substrate"/>
    <property type="match status" value="1"/>
</dbReference>
<evidence type="ECO:0000256" key="2">
    <source>
        <dbReference type="ARBA" id="ARBA00023015"/>
    </source>
</evidence>
<keyword evidence="3" id="KW-0238">DNA-binding</keyword>
<evidence type="ECO:0000256" key="1">
    <source>
        <dbReference type="ARBA" id="ARBA00009437"/>
    </source>
</evidence>
<dbReference type="InterPro" id="IPR000847">
    <property type="entry name" value="LysR_HTH_N"/>
</dbReference>
<dbReference type="InterPro" id="IPR005119">
    <property type="entry name" value="LysR_subst-bd"/>
</dbReference>
<evidence type="ECO:0000256" key="4">
    <source>
        <dbReference type="ARBA" id="ARBA00023163"/>
    </source>
</evidence>
<dbReference type="Pfam" id="PF00126">
    <property type="entry name" value="HTH_1"/>
    <property type="match status" value="1"/>
</dbReference>
<dbReference type="CDD" id="cd08414">
    <property type="entry name" value="PBP2_LTTR_aromatics_like"/>
    <property type="match status" value="1"/>
</dbReference>
<comment type="caution">
    <text evidence="7">The sequence shown here is derived from an EMBL/GenBank/DDBJ whole genome shotgun (WGS) entry which is preliminary data.</text>
</comment>